<organism evidence="2 3">
    <name type="scientific">Siccirubricoccus deserti</name>
    <dbReference type="NCBI Taxonomy" id="2013562"/>
    <lineage>
        <taxon>Bacteria</taxon>
        <taxon>Pseudomonadati</taxon>
        <taxon>Pseudomonadota</taxon>
        <taxon>Alphaproteobacteria</taxon>
        <taxon>Acetobacterales</taxon>
        <taxon>Roseomonadaceae</taxon>
        <taxon>Siccirubricoccus</taxon>
    </lineage>
</organism>
<dbReference type="AlphaFoldDB" id="A0A9X0QYM9"/>
<evidence type="ECO:0008006" key="4">
    <source>
        <dbReference type="Google" id="ProtNLM"/>
    </source>
</evidence>
<evidence type="ECO:0000313" key="3">
    <source>
        <dbReference type="Proteomes" id="UP000600101"/>
    </source>
</evidence>
<protein>
    <recommendedName>
        <fullName evidence="4">Phasin domain-containing protein</fullName>
    </recommendedName>
</protein>
<accession>A0A9X0QYM9</accession>
<reference evidence="2" key="1">
    <citation type="submission" date="2020-08" db="EMBL/GenBank/DDBJ databases">
        <authorList>
            <person name="Hu Y."/>
            <person name="Nguyen S.V."/>
            <person name="Li F."/>
            <person name="Fanning S."/>
        </authorList>
    </citation>
    <scope>NUCLEOTIDE SEQUENCE</scope>
    <source>
        <strain evidence="2">SYSU D8009</strain>
    </source>
</reference>
<feature type="region of interest" description="Disordered" evidence="1">
    <location>
        <begin position="1"/>
        <end position="20"/>
    </location>
</feature>
<sequence>MQHDVTPPDQPPADVLSSLGRHHSRTGALALAATEVLVRRMHLGGAAMVFPAGADHAEFARMVPEKARAFADAGTALLNQTVLIGQELTGLALREAARGARVAAEVLASPTPMGLLATQADAARAWFGQWVAGAGAMARLALEAHAAVMAPIDQAAAANVKRLRG</sequence>
<evidence type="ECO:0000256" key="1">
    <source>
        <dbReference type="SAM" id="MobiDB-lite"/>
    </source>
</evidence>
<dbReference type="EMBL" id="JACOMF010000007">
    <property type="protein sequence ID" value="MBC4015318.1"/>
    <property type="molecule type" value="Genomic_DNA"/>
</dbReference>
<dbReference type="RefSeq" id="WP_186770094.1">
    <property type="nucleotide sequence ID" value="NZ_JACOMF010000007.1"/>
</dbReference>
<proteinExistence type="predicted"/>
<dbReference type="Proteomes" id="UP000600101">
    <property type="component" value="Unassembled WGS sequence"/>
</dbReference>
<keyword evidence="3" id="KW-1185">Reference proteome</keyword>
<name>A0A9X0QYM9_9PROT</name>
<gene>
    <name evidence="2" type="ORF">H7965_08260</name>
</gene>
<comment type="caution">
    <text evidence="2">The sequence shown here is derived from an EMBL/GenBank/DDBJ whole genome shotgun (WGS) entry which is preliminary data.</text>
</comment>
<evidence type="ECO:0000313" key="2">
    <source>
        <dbReference type="EMBL" id="MBC4015318.1"/>
    </source>
</evidence>